<sequence length="326" mass="34773">MRVVITGAAGFIGHALASALLDAGQLANQNNQPQAITELVLVDRVPVDSGLGLKSCAGITIITKTGDLADSAFIDELMDEGDVQCIFHLAASLTLDAEDHEEQAYLVNVEAIGRMIAKASRSTRFIFASSIAVFGGDIPDVVTDEVRAMPQTTYGTHKAIVELKLADASRKGFIDARSLRLPIVLIRPGASSPTISDRIAAIVREPLSGRDVVCGITADTRIPVASAQAVARALIQLQNVPESQLPQSRVMNLPSLTVSVAEMEVATIRLAGKRTLGTIRYEVDNNLQQIIDGWPTVFVSTVASNLGICSDGSFDDIIKNYLTNIH</sequence>
<dbReference type="PANTHER" id="PTHR43103:SF3">
    <property type="entry name" value="ADP-L-GLYCERO-D-MANNO-HEPTOSE-6-EPIMERASE"/>
    <property type="match status" value="1"/>
</dbReference>
<dbReference type="PANTHER" id="PTHR43103">
    <property type="entry name" value="NUCLEOSIDE-DIPHOSPHATE-SUGAR EPIMERASE"/>
    <property type="match status" value="1"/>
</dbReference>
<dbReference type="InterPro" id="IPR001509">
    <property type="entry name" value="Epimerase_deHydtase"/>
</dbReference>
<dbReference type="InterPro" id="IPR036291">
    <property type="entry name" value="NAD(P)-bd_dom_sf"/>
</dbReference>
<keyword evidence="2" id="KW-0119">Carbohydrate metabolism</keyword>
<dbReference type="Pfam" id="PF01370">
    <property type="entry name" value="Epimerase"/>
    <property type="match status" value="1"/>
</dbReference>
<evidence type="ECO:0000313" key="5">
    <source>
        <dbReference type="Proteomes" id="UP000264036"/>
    </source>
</evidence>
<comment type="caution">
    <text evidence="4">The sequence shown here is derived from an EMBL/GenBank/DDBJ whole genome shotgun (WGS) entry which is preliminary data.</text>
</comment>
<dbReference type="Proteomes" id="UP000264036">
    <property type="component" value="Unassembled WGS sequence"/>
</dbReference>
<proteinExistence type="predicted"/>
<organism evidence="4 5">
    <name type="scientific">Advenella kashmirensis</name>
    <dbReference type="NCBI Taxonomy" id="310575"/>
    <lineage>
        <taxon>Bacteria</taxon>
        <taxon>Pseudomonadati</taxon>
        <taxon>Pseudomonadota</taxon>
        <taxon>Betaproteobacteria</taxon>
        <taxon>Burkholderiales</taxon>
        <taxon>Alcaligenaceae</taxon>
    </lineage>
</organism>
<evidence type="ECO:0000313" key="4">
    <source>
        <dbReference type="EMBL" id="HBP30706.1"/>
    </source>
</evidence>
<keyword evidence="1" id="KW-0521">NADP</keyword>
<accession>A0A356LI96</accession>
<dbReference type="SUPFAM" id="SSF51735">
    <property type="entry name" value="NAD(P)-binding Rossmann-fold domains"/>
    <property type="match status" value="1"/>
</dbReference>
<protein>
    <recommendedName>
        <fullName evidence="3">NAD-dependent epimerase/dehydratase domain-containing protein</fullName>
    </recommendedName>
</protein>
<feature type="domain" description="NAD-dependent epimerase/dehydratase" evidence="3">
    <location>
        <begin position="3"/>
        <end position="237"/>
    </location>
</feature>
<gene>
    <name evidence="4" type="ORF">DD666_14960</name>
</gene>
<dbReference type="EMBL" id="DOEK01000030">
    <property type="protein sequence ID" value="HBP30706.1"/>
    <property type="molecule type" value="Genomic_DNA"/>
</dbReference>
<evidence type="ECO:0000256" key="1">
    <source>
        <dbReference type="ARBA" id="ARBA00022857"/>
    </source>
</evidence>
<evidence type="ECO:0000259" key="3">
    <source>
        <dbReference type="Pfam" id="PF01370"/>
    </source>
</evidence>
<dbReference type="Gene3D" id="3.40.50.720">
    <property type="entry name" value="NAD(P)-binding Rossmann-like Domain"/>
    <property type="match status" value="1"/>
</dbReference>
<evidence type="ECO:0000256" key="2">
    <source>
        <dbReference type="ARBA" id="ARBA00023277"/>
    </source>
</evidence>
<dbReference type="AlphaFoldDB" id="A0A356LI96"/>
<dbReference type="Gene3D" id="3.90.25.10">
    <property type="entry name" value="UDP-galactose 4-epimerase, domain 1"/>
    <property type="match status" value="1"/>
</dbReference>
<name>A0A356LI96_9BURK</name>
<reference evidence="4 5" key="1">
    <citation type="journal article" date="2018" name="Nat. Biotechnol.">
        <title>A standardized bacterial taxonomy based on genome phylogeny substantially revises the tree of life.</title>
        <authorList>
            <person name="Parks D.H."/>
            <person name="Chuvochina M."/>
            <person name="Waite D.W."/>
            <person name="Rinke C."/>
            <person name="Skarshewski A."/>
            <person name="Chaumeil P.A."/>
            <person name="Hugenholtz P."/>
        </authorList>
    </citation>
    <scope>NUCLEOTIDE SEQUENCE [LARGE SCALE GENOMIC DNA]</scope>
    <source>
        <strain evidence="4">UBA10707</strain>
    </source>
</reference>